<dbReference type="Pfam" id="PF17852">
    <property type="entry name" value="Dynein_AAA_lid"/>
    <property type="match status" value="1"/>
</dbReference>
<dbReference type="FunFam" id="1.20.920.30:FF:000002">
    <property type="entry name" value="Dynein axonemal heavy chain 3"/>
    <property type="match status" value="1"/>
</dbReference>
<accession>A0A0V0QBB7</accession>
<feature type="domain" description="Dynein heavy chain linker" evidence="17">
    <location>
        <begin position="952"/>
        <end position="1384"/>
    </location>
</feature>
<dbReference type="GO" id="GO:0008569">
    <property type="term" value="F:minus-end-directed microtubule motor activity"/>
    <property type="evidence" value="ECO:0007669"/>
    <property type="project" value="InterPro"/>
</dbReference>
<dbReference type="Gene3D" id="1.20.140.100">
    <property type="entry name" value="Dynein heavy chain, N-terminal domain 2"/>
    <property type="match status" value="1"/>
</dbReference>
<evidence type="ECO:0000256" key="8">
    <source>
        <dbReference type="ARBA" id="ARBA00023017"/>
    </source>
</evidence>
<comment type="subcellular location">
    <subcellularLocation>
        <location evidence="1">Cytoplasm</location>
        <location evidence="1">Cytoskeleton</location>
        <location evidence="1">Cilium axoneme</location>
    </subcellularLocation>
</comment>
<keyword evidence="10" id="KW-0969">Cilium</keyword>
<feature type="compositionally biased region" description="Polar residues" evidence="15">
    <location>
        <begin position="137"/>
        <end position="147"/>
    </location>
</feature>
<feature type="domain" description="Dynein heavy chain AAA lid" evidence="24">
    <location>
        <begin position="3799"/>
        <end position="3937"/>
    </location>
</feature>
<feature type="coiled-coil region" evidence="14">
    <location>
        <begin position="1115"/>
        <end position="1142"/>
    </location>
</feature>
<dbReference type="InterPro" id="IPR041589">
    <property type="entry name" value="DNAH3_AAA_lid_1"/>
</dbReference>
<dbReference type="InterPro" id="IPR013602">
    <property type="entry name" value="Dynein_heavy_linker"/>
</dbReference>
<dbReference type="Gene3D" id="1.20.920.30">
    <property type="match status" value="1"/>
</dbReference>
<dbReference type="Gene3D" id="3.40.50.300">
    <property type="entry name" value="P-loop containing nucleotide triphosphate hydrolases"/>
    <property type="match status" value="5"/>
</dbReference>
<evidence type="ECO:0000259" key="21">
    <source>
        <dbReference type="Pfam" id="PF12781"/>
    </source>
</evidence>
<dbReference type="InterPro" id="IPR026983">
    <property type="entry name" value="DHC"/>
</dbReference>
<evidence type="ECO:0000259" key="23">
    <source>
        <dbReference type="Pfam" id="PF17857"/>
    </source>
</evidence>
<gene>
    <name evidence="26" type="ORF">PPERSA_02391</name>
</gene>
<evidence type="ECO:0000259" key="18">
    <source>
        <dbReference type="Pfam" id="PF12774"/>
    </source>
</evidence>
<dbReference type="FunFam" id="3.10.490.20:FF:000001">
    <property type="entry name" value="dynein heavy chain 7, axonemal"/>
    <property type="match status" value="1"/>
</dbReference>
<feature type="coiled-coil region" evidence="14">
    <location>
        <begin position="863"/>
        <end position="938"/>
    </location>
</feature>
<dbReference type="Gene3D" id="1.20.58.1120">
    <property type="match status" value="1"/>
</dbReference>
<evidence type="ECO:0000256" key="13">
    <source>
        <dbReference type="ARBA" id="ARBA00023273"/>
    </source>
</evidence>
<keyword evidence="13" id="KW-0966">Cell projection</keyword>
<dbReference type="Pfam" id="PF12775">
    <property type="entry name" value="AAA_7"/>
    <property type="match status" value="1"/>
</dbReference>
<feature type="domain" description="Dynein heavy chain C-terminal" evidence="25">
    <location>
        <begin position="3945"/>
        <end position="4248"/>
    </location>
</feature>
<feature type="region of interest" description="Disordered" evidence="15">
    <location>
        <begin position="100"/>
        <end position="154"/>
    </location>
</feature>
<keyword evidence="5" id="KW-0677">Repeat</keyword>
<evidence type="ECO:0000259" key="20">
    <source>
        <dbReference type="Pfam" id="PF12780"/>
    </source>
</evidence>
<dbReference type="Pfam" id="PF03028">
    <property type="entry name" value="Dynein_heavy"/>
    <property type="match status" value="1"/>
</dbReference>
<proteinExistence type="inferred from homology"/>
<dbReference type="Gene3D" id="1.10.8.720">
    <property type="entry name" value="Region D6 of dynein motor"/>
    <property type="match status" value="1"/>
</dbReference>
<dbReference type="InterPro" id="IPR041466">
    <property type="entry name" value="Dynein_AAA5_ext"/>
</dbReference>
<dbReference type="GO" id="GO:0045505">
    <property type="term" value="F:dynein intermediate chain binding"/>
    <property type="evidence" value="ECO:0007669"/>
    <property type="project" value="InterPro"/>
</dbReference>
<dbReference type="FunFam" id="1.20.1270.280:FF:000001">
    <property type="entry name" value="dynein heavy chain 7, axonemal"/>
    <property type="match status" value="1"/>
</dbReference>
<dbReference type="InterPro" id="IPR035699">
    <property type="entry name" value="AAA_6"/>
</dbReference>
<dbReference type="SUPFAM" id="SSF52540">
    <property type="entry name" value="P-loop containing nucleoside triphosphate hydrolases"/>
    <property type="match status" value="4"/>
</dbReference>
<feature type="domain" description="Dynein heavy chain hydrolytic ATP-binding dynein motor region" evidence="18">
    <location>
        <begin position="1524"/>
        <end position="1849"/>
    </location>
</feature>
<organism evidence="26 27">
    <name type="scientific">Pseudocohnilembus persalinus</name>
    <name type="common">Ciliate</name>
    <dbReference type="NCBI Taxonomy" id="266149"/>
    <lineage>
        <taxon>Eukaryota</taxon>
        <taxon>Sar</taxon>
        <taxon>Alveolata</taxon>
        <taxon>Ciliophora</taxon>
        <taxon>Intramacronucleata</taxon>
        <taxon>Oligohymenophorea</taxon>
        <taxon>Scuticociliatia</taxon>
        <taxon>Philasterida</taxon>
        <taxon>Pseudocohnilembidae</taxon>
        <taxon>Pseudocohnilembus</taxon>
    </lineage>
</organism>
<feature type="compositionally biased region" description="Low complexity" evidence="15">
    <location>
        <begin position="120"/>
        <end position="129"/>
    </location>
</feature>
<dbReference type="GO" id="GO:0007018">
    <property type="term" value="P:microtubule-based movement"/>
    <property type="evidence" value="ECO:0007669"/>
    <property type="project" value="InterPro"/>
</dbReference>
<dbReference type="InterPro" id="IPR042222">
    <property type="entry name" value="Dynein_2_N"/>
</dbReference>
<evidence type="ECO:0000313" key="27">
    <source>
        <dbReference type="Proteomes" id="UP000054937"/>
    </source>
</evidence>
<evidence type="ECO:0000256" key="2">
    <source>
        <dbReference type="ARBA" id="ARBA00008887"/>
    </source>
</evidence>
<feature type="domain" description="Dynein heavy chain ATP-binding dynein motor region" evidence="21">
    <location>
        <begin position="3179"/>
        <end position="3409"/>
    </location>
</feature>
<evidence type="ECO:0000259" key="25">
    <source>
        <dbReference type="Pfam" id="PF18199"/>
    </source>
</evidence>
<dbReference type="PANTHER" id="PTHR45703">
    <property type="entry name" value="DYNEIN HEAVY CHAIN"/>
    <property type="match status" value="1"/>
</dbReference>
<feature type="domain" description="Dynein heavy chain 3 AAA+ lid" evidence="23">
    <location>
        <begin position="2387"/>
        <end position="2473"/>
    </location>
</feature>
<evidence type="ECO:0000256" key="10">
    <source>
        <dbReference type="ARBA" id="ARBA00023069"/>
    </source>
</evidence>
<evidence type="ECO:0000256" key="4">
    <source>
        <dbReference type="ARBA" id="ARBA00022701"/>
    </source>
</evidence>
<dbReference type="EMBL" id="LDAU01000210">
    <property type="protein sequence ID" value="KRW99533.1"/>
    <property type="molecule type" value="Genomic_DNA"/>
</dbReference>
<evidence type="ECO:0000259" key="24">
    <source>
        <dbReference type="Pfam" id="PF18198"/>
    </source>
</evidence>
<dbReference type="Pfam" id="PF18199">
    <property type="entry name" value="Dynein_C"/>
    <property type="match status" value="1"/>
</dbReference>
<dbReference type="Gene3D" id="1.10.8.1220">
    <property type="match status" value="1"/>
</dbReference>
<keyword evidence="9 14" id="KW-0175">Coiled coil</keyword>
<dbReference type="InParanoid" id="A0A0V0QBB7"/>
<keyword evidence="4" id="KW-0493">Microtubule</keyword>
<evidence type="ECO:0000256" key="3">
    <source>
        <dbReference type="ARBA" id="ARBA00022490"/>
    </source>
</evidence>
<dbReference type="GO" id="GO:0030286">
    <property type="term" value="C:dynein complex"/>
    <property type="evidence" value="ECO:0007669"/>
    <property type="project" value="UniProtKB-KW"/>
</dbReference>
<protein>
    <submittedName>
        <fullName evidence="26">p-loop containing nucleoside triphosphate hydrolase</fullName>
    </submittedName>
</protein>
<dbReference type="Pfam" id="PF17857">
    <property type="entry name" value="AAA_lid_1"/>
    <property type="match status" value="1"/>
</dbReference>
<dbReference type="Pfam" id="PF12774">
    <property type="entry name" value="AAA_6"/>
    <property type="match status" value="1"/>
</dbReference>
<evidence type="ECO:0000256" key="12">
    <source>
        <dbReference type="ARBA" id="ARBA00023212"/>
    </source>
</evidence>
<evidence type="ECO:0000256" key="11">
    <source>
        <dbReference type="ARBA" id="ARBA00023175"/>
    </source>
</evidence>
<evidence type="ECO:0000256" key="9">
    <source>
        <dbReference type="ARBA" id="ARBA00023054"/>
    </source>
</evidence>
<keyword evidence="27" id="KW-1185">Reference proteome</keyword>
<dbReference type="FunFam" id="1.10.8.710:FF:000001">
    <property type="entry name" value="Dynein axonemal heavy chain 2"/>
    <property type="match status" value="1"/>
</dbReference>
<feature type="domain" description="Dynein heavy chain AAA module D4" evidence="20">
    <location>
        <begin position="2542"/>
        <end position="2788"/>
    </location>
</feature>
<feature type="domain" description="Dynein heavy chain coiled coil stalk" evidence="19">
    <location>
        <begin position="2804"/>
        <end position="3149"/>
    </location>
</feature>
<dbReference type="Gene3D" id="1.10.8.710">
    <property type="match status" value="1"/>
</dbReference>
<keyword evidence="3" id="KW-0963">Cytoplasm</keyword>
<dbReference type="PANTHER" id="PTHR45703:SF36">
    <property type="entry name" value="DYNEIN HEAVY CHAIN, CYTOPLASMIC"/>
    <property type="match status" value="1"/>
</dbReference>
<evidence type="ECO:0000259" key="16">
    <source>
        <dbReference type="Pfam" id="PF03028"/>
    </source>
</evidence>
<feature type="domain" description="Dynein heavy chain AAA 5 extension" evidence="22">
    <location>
        <begin position="2015"/>
        <end position="2160"/>
    </location>
</feature>
<dbReference type="Proteomes" id="UP000054937">
    <property type="component" value="Unassembled WGS sequence"/>
</dbReference>
<keyword evidence="11" id="KW-0505">Motor protein</keyword>
<keyword evidence="8" id="KW-0243">Dynein</keyword>
<dbReference type="Gene3D" id="3.10.490.20">
    <property type="match status" value="1"/>
</dbReference>
<evidence type="ECO:0000259" key="17">
    <source>
        <dbReference type="Pfam" id="PF08393"/>
    </source>
</evidence>
<dbReference type="Gene3D" id="1.20.1270.280">
    <property type="match status" value="1"/>
</dbReference>
<keyword evidence="7" id="KW-0067">ATP-binding</keyword>
<dbReference type="InterPro" id="IPR042228">
    <property type="entry name" value="Dynein_linker_3"/>
</dbReference>
<dbReference type="InterPro" id="IPR004273">
    <property type="entry name" value="Dynein_heavy_D6_P-loop"/>
</dbReference>
<feature type="coiled-coil region" evidence="14">
    <location>
        <begin position="3357"/>
        <end position="3384"/>
    </location>
</feature>
<dbReference type="Pfam" id="PF18198">
    <property type="entry name" value="AAA_lid_11"/>
    <property type="match status" value="1"/>
</dbReference>
<feature type="domain" description="Dynein heavy chain region D6 P-loop" evidence="16">
    <location>
        <begin position="3654"/>
        <end position="3767"/>
    </location>
</feature>
<dbReference type="FunFam" id="3.20.180.20:FF:000001">
    <property type="entry name" value="Dynein axonemal heavy chain 5"/>
    <property type="match status" value="1"/>
</dbReference>
<dbReference type="Pfam" id="PF12781">
    <property type="entry name" value="AAA_9"/>
    <property type="match status" value="1"/>
</dbReference>
<evidence type="ECO:0000256" key="14">
    <source>
        <dbReference type="SAM" id="Coils"/>
    </source>
</evidence>
<dbReference type="FunFam" id="1.20.58.1120:FF:000001">
    <property type="entry name" value="dynein heavy chain 2, axonemal"/>
    <property type="match status" value="1"/>
</dbReference>
<dbReference type="FunFam" id="1.20.920.20:FF:000001">
    <property type="entry name" value="dynein heavy chain 2, axonemal"/>
    <property type="match status" value="1"/>
</dbReference>
<reference evidence="26 27" key="1">
    <citation type="journal article" date="2015" name="Sci. Rep.">
        <title>Genome of the facultative scuticociliatosis pathogen Pseudocohnilembus persalinus provides insight into its virulence through horizontal gene transfer.</title>
        <authorList>
            <person name="Xiong J."/>
            <person name="Wang G."/>
            <person name="Cheng J."/>
            <person name="Tian M."/>
            <person name="Pan X."/>
            <person name="Warren A."/>
            <person name="Jiang C."/>
            <person name="Yuan D."/>
            <person name="Miao W."/>
        </authorList>
    </citation>
    <scope>NUCLEOTIDE SEQUENCE [LARGE SCALE GENOMIC DNA]</scope>
    <source>
        <strain evidence="26">36N120E</strain>
    </source>
</reference>
<dbReference type="InterPro" id="IPR035706">
    <property type="entry name" value="AAA_9"/>
</dbReference>
<dbReference type="GO" id="GO:0051959">
    <property type="term" value="F:dynein light intermediate chain binding"/>
    <property type="evidence" value="ECO:0007669"/>
    <property type="project" value="InterPro"/>
</dbReference>
<dbReference type="InterPro" id="IPR041658">
    <property type="entry name" value="AAA_lid_11"/>
</dbReference>
<evidence type="ECO:0000256" key="5">
    <source>
        <dbReference type="ARBA" id="ARBA00022737"/>
    </source>
</evidence>
<dbReference type="FunFam" id="3.40.50.300:FF:000049">
    <property type="entry name" value="Dynein, axonemal, heavy chain 5"/>
    <property type="match status" value="1"/>
</dbReference>
<dbReference type="FunFam" id="3.40.50.300:FF:000362">
    <property type="entry name" value="Dynein, axonemal, heavy chain 6"/>
    <property type="match status" value="1"/>
</dbReference>
<dbReference type="InterPro" id="IPR024317">
    <property type="entry name" value="Dynein_heavy_chain_D4_dom"/>
</dbReference>
<dbReference type="FunFam" id="1.10.8.720:FF:000001">
    <property type="entry name" value="dynein heavy chain 7, axonemal"/>
    <property type="match status" value="1"/>
</dbReference>
<feature type="compositionally biased region" description="Basic and acidic residues" evidence="15">
    <location>
        <begin position="570"/>
        <end position="581"/>
    </location>
</feature>
<feature type="region of interest" description="Disordered" evidence="15">
    <location>
        <begin position="54"/>
        <end position="74"/>
    </location>
</feature>
<evidence type="ECO:0000313" key="26">
    <source>
        <dbReference type="EMBL" id="KRW99533.1"/>
    </source>
</evidence>
<evidence type="ECO:0000256" key="6">
    <source>
        <dbReference type="ARBA" id="ARBA00022741"/>
    </source>
</evidence>
<dbReference type="InterPro" id="IPR043160">
    <property type="entry name" value="Dynein_C_barrel"/>
</dbReference>
<evidence type="ECO:0000256" key="1">
    <source>
        <dbReference type="ARBA" id="ARBA00004430"/>
    </source>
</evidence>
<dbReference type="InterPro" id="IPR043157">
    <property type="entry name" value="Dynein_AAA1S"/>
</dbReference>
<dbReference type="InterPro" id="IPR041228">
    <property type="entry name" value="Dynein_C"/>
</dbReference>
<dbReference type="OMA" id="SQFGMKK"/>
<dbReference type="Pfam" id="PF08393">
    <property type="entry name" value="DHC_N2"/>
    <property type="match status" value="1"/>
</dbReference>
<keyword evidence="12" id="KW-0206">Cytoskeleton</keyword>
<dbReference type="Pfam" id="PF12780">
    <property type="entry name" value="AAA_8"/>
    <property type="match status" value="1"/>
</dbReference>
<dbReference type="GO" id="GO:0005930">
    <property type="term" value="C:axoneme"/>
    <property type="evidence" value="ECO:0007669"/>
    <property type="project" value="UniProtKB-SubCell"/>
</dbReference>
<dbReference type="OrthoDB" id="5593012at2759"/>
<dbReference type="Gene3D" id="6.10.140.1060">
    <property type="match status" value="1"/>
</dbReference>
<feature type="coiled-coil region" evidence="14">
    <location>
        <begin position="3031"/>
        <end position="3118"/>
    </location>
</feature>
<dbReference type="InterPro" id="IPR042219">
    <property type="entry name" value="AAA_lid_11_sf"/>
</dbReference>
<dbReference type="InterPro" id="IPR024743">
    <property type="entry name" value="Dynein_HC_stalk"/>
</dbReference>
<keyword evidence="26" id="KW-0378">Hydrolase</keyword>
<dbReference type="GO" id="GO:0005874">
    <property type="term" value="C:microtubule"/>
    <property type="evidence" value="ECO:0007669"/>
    <property type="project" value="UniProtKB-KW"/>
</dbReference>
<dbReference type="Gene3D" id="3.20.180.20">
    <property type="entry name" value="Dynein heavy chain, N-terminal domain 2"/>
    <property type="match status" value="1"/>
</dbReference>
<dbReference type="Gene3D" id="1.20.920.20">
    <property type="match status" value="1"/>
</dbReference>
<name>A0A0V0QBB7_PSEPJ</name>
<feature type="compositionally biased region" description="Low complexity" evidence="15">
    <location>
        <begin position="54"/>
        <end position="73"/>
    </location>
</feature>
<evidence type="ECO:0000259" key="19">
    <source>
        <dbReference type="Pfam" id="PF12777"/>
    </source>
</evidence>
<dbReference type="GO" id="GO:0016787">
    <property type="term" value="F:hydrolase activity"/>
    <property type="evidence" value="ECO:0007669"/>
    <property type="project" value="UniProtKB-KW"/>
</dbReference>
<feature type="coiled-coil region" evidence="14">
    <location>
        <begin position="2831"/>
        <end position="2862"/>
    </location>
</feature>
<comment type="caution">
    <text evidence="26">The sequence shown here is derived from an EMBL/GenBank/DDBJ whole genome shotgun (WGS) entry which is preliminary data.</text>
</comment>
<feature type="region of interest" description="Disordered" evidence="15">
    <location>
        <begin position="570"/>
        <end position="597"/>
    </location>
</feature>
<dbReference type="Pfam" id="PF12777">
    <property type="entry name" value="MT"/>
    <property type="match status" value="1"/>
</dbReference>
<evidence type="ECO:0000259" key="22">
    <source>
        <dbReference type="Pfam" id="PF17852"/>
    </source>
</evidence>
<dbReference type="FunFam" id="3.40.50.300:FF:000063">
    <property type="entry name" value="dynein heavy chain 6, axonemal"/>
    <property type="match status" value="1"/>
</dbReference>
<sequence length="4253" mass="493805">MEEGTQNENMYAYEEQSQFPNFTASIRNSLNQTKLPRHNRVKHAPLLKSLKSDLQYQQDQPQTQQDLSQTQQPAKTYKQFTKEIFELPKLKSNNNSLYSSMHQKAHSEVTTSKHKKDFSLTLNPNLNPNPKKKTSERPLNQSLSLPKNPSHYMLNKSDDEEEITETIKFFPDKGLNANKRLRNYDCYEEELTPQFWVEKYKGTQPPHAATPLYLNNHYTWTNVELLGYNEATKKFQVKVLDTGAVKEVVRLSILFKDEDAAAFKERVELSKQRQLNAEDEMRFQNYVDAQKMDDISSMPKITNQKILNKVNNVVKFNHQLTDKDQINKIKIVKDQMSEAEFDYVRFMKKCIVLKQMQDPRNEPKWLQYRIKNRFEKKTIPLLGTIEKIEIENKMVNVSNLAKYHISKKAKIIYTLQQITGRSQQYENHKLFQINWKPQDLPMQLSIYDQSQNNFHFTEKTQLSMQWREHIIATIYDNLKDEYQFWAPDKSGYSSELKSLITRIEFMFNHYMQQNVVKQNIDTYVKFIKDFIEPPKINHQEGQIWSIQKKPLIIISLELNQLKLQQIQKESTQKKDKKKDQLQKQQQQEDPSNPNNEAIYFKPSLKEIQETLQNPFSQLVKTCNSFLTLEKELVPMVVSEQGPAFPLSEDHEWIKMGKQVIQEYVAKGFEEPQQILNQFAEFNFVIEKSARQVLKEIFANLKDKHPVQYLDEQFTASCRHHLKIYQQTKFRIQSVCIDNKDSRLFQIRTKNAKQLLIQQVDLVMQAIYERIGDIIDKNIKRILEEYKQLENEISEKTPNDEEKWKKLVQVKSELDVNLDRLKIQCNIVRDYMNILEDFFQDINNVSFTTYWGLKSFPPSIQSIKGDARRTIEKYEEKLKTQLQAEKDQFERSLVDLVKQFTELKNLNQFDKATENYQVFNELDEKINKSKEKCKNFNQREKIFKEPESAYADLETLDKEYKDYFGMWQTAYNFTTDSMGYLTNSLIQQDSTSIEKNISSLYIQTKEYLKTFKNNDEDIAADVCTTLKEEIEKFKEYLFLFQALTTEAMRKNKARSYWEEIFERCELKDNEKTGKEIEILQNIEEITLSKLEDFGLKKNNPDHRLVVEDISRKATKQFDIEKKLKEMEEKLRGLQIDTQDYKATGTHVVKGIDELLQELDDQLNALLMIKASPFIKGNIINQRSANQIENKIVLIQDTIEGAIKCQRAWMYLEPIFASDDIKKKMEQETRYFGKVNNNFREAMSRFEKEKLVWDIIEGENMKKMFLADNITLDEIQQSLSEYLETKRKYFPRFYFLSDEELLEILADTKDPLKVQKHIGKCFEAIQQLKFEEGTSIISGMISAEKEHVKFNRTIDVNEGNRKGNVEVWLLEIEKLMIETLISITKDSLLDTQTERTLWVQKWPGQVVLAVNMTRWTLGSEIAITQGKNGTSPHYSNLTEYREYLENELKDIVALVRQDLEDITRLTLGALIVLDVHSKDTIQILEEERVESIQDFSWMSQLRYYWTEPNQKEKILWVKMINAELKYGFEYLGNSPRLVITPLTDRCYRTLMGAFHLYYGGAPEGPAGTGKTETTKDLAKATGVQCVVFNCSDQLNYLAMRKFFKGLASSGAWCCFDEFNRIDLEVLSVIAQQVLTIQNAIKDKKKIFEFDGEDITLLPSCAINITMNPGYAGRSELPDNLKALFRSCAMMVPDYALIAEIYLYSVGFEDARNLARKIVASLRLSSEQLSSQSHYDFGMRALKAILTAGGNLKRVMDEVEDIICLRALMDVNLPKFTKNDVPLFTSITSDLFPGVKLPEIDYGHLMNAIDKACDEQNLQKLTSFKDKCIQLYDTINVRHGLMIVGNAGSGKTCVMETLQKAQTSLKGIEKFQSTLILKLNPKSISGDQLYGKLDPDTKQWTDGVVANIMRDCVNDVQNPEKKWVVFDGPVDAIWIENMNTVLDDNKKLCLSSGEIIKLTNQMTMIFEVEDLAVASPATVSRCGMVFLEPDILGWEPLIDSFVQTIPETIQNKKEHMTTILKWLFSVTLAWSYKFGKFLVHDMEQQIVLSGLKYINTFLQKYVQQEDEKEIKLPKNIEDILSQICLFGVIWSVGAALEETSRKTFHELIQKMISASDDVNIQFKLEHEIPDYQPHTIHVKIPEKVKIFELSLQINNDQPEWVNWIQTQEKYIPPEGGSYHNLIIPTSDSIRNNYFLNTCMEHKIHLLICGNTGTGKTVNIINQLNTNYYNSEWTNLCTAFSGQTSANQVQHLIESKVNQKRRKRVYGPEDGKKYIAIFIDDLNMPQKEVFGCQPPIEILRQWMDTGGWYDLETKEKEFKILQGITFVASMLPPTGGRNKVTNRFIRHLNLLYVEPFENQSLQRIFTTALDWYFKKESISKNDIIQLKEKIVNSTIELYQKIQESPDLLPTPAKSHYIYNLRDISKVFQGISMASVKSFQDESDFIKLWAHECQRVFQDRLINAQDQGIMQQMLNDIILNNFRRDWTSLVEVQPLLWANFVPTLMKDGDPAKRISNVYCELTDREILKKVCYEKLEEYNNFYIASRMNLVLFDVAIQHIIKIVRVLQTSFGHCLLVGVGGSGRKSLATLSSFIADKEPYQVDQRNWEEELQKLMKNCGIDQKETVFLFSDTQIMKEQMVEDISNLLNNGEVPNLFPNDEKMKIIEEFDEGTNNEKYSKFITECKNRLHLCLTFSPVGDDFRRRLRTFPALVNCTTIDWFLPWPEEALRNTAYSHFTQQMKFSDEKQVQGLVNIAVDMQQRITKLSQRYLQELRKYYYVTPTSYLELLDTFKSLKDKQEKLMQKYINQYSSGVNKIQKTEEVVEQMQEELNVKKPILQAKQVENKKLLKTLKENEKKAQAEKDICDEEARECGLKRAAADTIRTDCQGELDKVIPILEAAQAALKKLNPKDIDEVKSFKSPSGGVILTMQAVIIAFDETKQVPWKPKPDGKPGEKIQDFWEYAKKKVLNGKLLSRLQGFNEDQILAIKNIEGLKEKCQNPDFETKAVTSQSKAAGGICFWVHSVVQTSEALQVVIPKREELAKAEAALKEAEEILQEKQQNLQRVLDNLAKLKADFDEADKEEKRLSQDYKDCERKLNNAQKLIDGLSSEKESWSEKAKNYKEDIKSVVGDTLLASGIIAYLGAFPIDYRAEVSEAWHKIFQENNILYNPKFNLSNLSSEIEISKWTNEQKLPNDQFSIDNAIIKQNSQRWPLMIDPQQQANTWIKNMYKDLPDGQFFILKPVDFVPAKMKQLRAKIEACISNGFKILYENISEYIEPIFESILQQKYIMQGNQKVLKFDDKSVDYNDDFQFIMTTKLARPHYPPEVCVKVTLLNFQVTQKGLQDNLLNFIMKKEYEHKVTAMDKAIVDLNDSNKRQKELENKILDLLEKAGDNILDSQELIDTLDSSKVETDQIKDTQMKSKKEKDSFDTIRNTYTQVAKRISHLYFVILDLSNLEPTYQWSLEYYTNIFAMGIAKAQEMGKENKMNNIIDQTQILIYQNISMSLLVKDKLLYSFLLCIKILESEDIINQKIIRFMMVGGTWTESPKPMPKSNFISQKLWIQIQEMSHDLPEFKGFDDDFAANIAQWKQHFEHPEPYTLPLVGKWEENLNNFQKLLVQRILFADKFTKAVQNLIQHEMDERYINPPEFDLDQAFEGSTQLTPMIFILSVGADPREEIEEFAKKQDMLQGFKPISLGQGQGEMAEKALKSAAEEGTWVLFQNCHLAPSFMPDLERILESLNENNTHSNFRCWLTLMPSEKFPTQVLMKGIKMTYEPPSGLKANLERVLNTQDPKSFEDCQKPQAWKKLYFGLSFFHALILERRKFGPLGWNIPYSFTQSDFTISQSQLKMFLNEFDEIPYEALNYMVAEANYGGRVTDDKDRRLITVLLKDFYTPKILNEDYKFSKSGNYFAPQEGDLQSYRDYASKLPRYDMTEVFGLHENAEISSALLETDFITSNILSLLPRTVSGAGGASAEDMIKEKIDNLLSKLPPDFDTKEASRKHPIIYEESMNTVLNQELIRFNKLLKVVRSSLKDVKKAIDGLLVMSDELELVYDGIFDNKVPQSWHKIAYPSLKPMGSWIGNLVERLHFMQKWIDEGAPSCFWISGFFFTQSFLTGTLQNFARKHNVPIDTLIFKFQALDKDADTSQPPQDGCYIHGLYFDGGRWDSENKVINESLPKVLYSDLPRIQLIPTQEKIKWSEHRDVYECPVYKTSRRAGTLTTTGHSTNFVMAMYLPIIEGTTPEHWIKRGLAALTQLND</sequence>
<comment type="similarity">
    <text evidence="2">Belongs to the dynein heavy chain family.</text>
</comment>
<dbReference type="InterPro" id="IPR027417">
    <property type="entry name" value="P-loop_NTPase"/>
</dbReference>
<dbReference type="GO" id="GO:0005524">
    <property type="term" value="F:ATP binding"/>
    <property type="evidence" value="ECO:0007669"/>
    <property type="project" value="UniProtKB-KW"/>
</dbReference>
<keyword evidence="6" id="KW-0547">Nucleotide-binding</keyword>
<evidence type="ECO:0000256" key="7">
    <source>
        <dbReference type="ARBA" id="ARBA00022840"/>
    </source>
</evidence>
<evidence type="ECO:0000256" key="15">
    <source>
        <dbReference type="SAM" id="MobiDB-lite"/>
    </source>
</evidence>